<reference evidence="1" key="1">
    <citation type="journal article" date="2022" name="Int. J. Mol. Sci.">
        <title>Draft Genome of Tanacetum Coccineum: Genomic Comparison of Closely Related Tanacetum-Family Plants.</title>
        <authorList>
            <person name="Yamashiro T."/>
            <person name="Shiraishi A."/>
            <person name="Nakayama K."/>
            <person name="Satake H."/>
        </authorList>
    </citation>
    <scope>NUCLEOTIDE SEQUENCE</scope>
</reference>
<dbReference type="Proteomes" id="UP001151760">
    <property type="component" value="Unassembled WGS sequence"/>
</dbReference>
<dbReference type="PANTHER" id="PTHR48459">
    <property type="entry name" value="CUE DOMAIN-CONTAINING PROTEIN"/>
    <property type="match status" value="1"/>
</dbReference>
<sequence>MSMIRASVSMIRASQTFVLAVNSVVDVMKEVEVKEKVVEEVKEKAVEVRVYAKLLVFMKHAGEVCAEKAILATELKELQLRLFTMSDEISLNALTKVDLFASPPAVAIAASSPAIDFFADTEQVLHPYHRIMPRFTDLNLHPRLVITMINCQNPTQEAFKMVQAILRKL</sequence>
<evidence type="ECO:0000313" key="1">
    <source>
        <dbReference type="EMBL" id="GJT98073.1"/>
    </source>
</evidence>
<name>A0ABQ5ID53_9ASTR</name>
<dbReference type="PANTHER" id="PTHR48459:SF1">
    <property type="entry name" value="CUE DOMAIN-CONTAINING PROTEIN"/>
    <property type="match status" value="1"/>
</dbReference>
<protein>
    <submittedName>
        <fullName evidence="1">Uncharacterized protein</fullName>
    </submittedName>
</protein>
<keyword evidence="2" id="KW-1185">Reference proteome</keyword>
<gene>
    <name evidence="1" type="ORF">Tco_1093591</name>
</gene>
<evidence type="ECO:0000313" key="2">
    <source>
        <dbReference type="Proteomes" id="UP001151760"/>
    </source>
</evidence>
<accession>A0ABQ5ID53</accession>
<organism evidence="1 2">
    <name type="scientific">Tanacetum coccineum</name>
    <dbReference type="NCBI Taxonomy" id="301880"/>
    <lineage>
        <taxon>Eukaryota</taxon>
        <taxon>Viridiplantae</taxon>
        <taxon>Streptophyta</taxon>
        <taxon>Embryophyta</taxon>
        <taxon>Tracheophyta</taxon>
        <taxon>Spermatophyta</taxon>
        <taxon>Magnoliopsida</taxon>
        <taxon>eudicotyledons</taxon>
        <taxon>Gunneridae</taxon>
        <taxon>Pentapetalae</taxon>
        <taxon>asterids</taxon>
        <taxon>campanulids</taxon>
        <taxon>Asterales</taxon>
        <taxon>Asteraceae</taxon>
        <taxon>Asteroideae</taxon>
        <taxon>Anthemideae</taxon>
        <taxon>Anthemidinae</taxon>
        <taxon>Tanacetum</taxon>
    </lineage>
</organism>
<reference evidence="1" key="2">
    <citation type="submission" date="2022-01" db="EMBL/GenBank/DDBJ databases">
        <authorList>
            <person name="Yamashiro T."/>
            <person name="Shiraishi A."/>
            <person name="Satake H."/>
            <person name="Nakayama K."/>
        </authorList>
    </citation>
    <scope>NUCLEOTIDE SEQUENCE</scope>
</reference>
<comment type="caution">
    <text evidence="1">The sequence shown here is derived from an EMBL/GenBank/DDBJ whole genome shotgun (WGS) entry which is preliminary data.</text>
</comment>
<dbReference type="EMBL" id="BQNB010020640">
    <property type="protein sequence ID" value="GJT98073.1"/>
    <property type="molecule type" value="Genomic_DNA"/>
</dbReference>
<proteinExistence type="predicted"/>